<dbReference type="InterPro" id="IPR037185">
    <property type="entry name" value="EmrE-like"/>
</dbReference>
<feature type="transmembrane region" description="Helical" evidence="1">
    <location>
        <begin position="277"/>
        <end position="294"/>
    </location>
</feature>
<accession>A0A6J7D4G1</accession>
<dbReference type="SUPFAM" id="SSF103481">
    <property type="entry name" value="Multidrug resistance efflux transporter EmrE"/>
    <property type="match status" value="2"/>
</dbReference>
<feature type="transmembrane region" description="Helical" evidence="1">
    <location>
        <begin position="132"/>
        <end position="152"/>
    </location>
</feature>
<keyword evidence="1" id="KW-0472">Membrane</keyword>
<feature type="transmembrane region" description="Helical" evidence="1">
    <location>
        <begin position="101"/>
        <end position="120"/>
    </location>
</feature>
<feature type="transmembrane region" description="Helical" evidence="1">
    <location>
        <begin position="47"/>
        <end position="66"/>
    </location>
</feature>
<feature type="domain" description="EamA" evidence="2">
    <location>
        <begin position="20"/>
        <end position="148"/>
    </location>
</feature>
<sequence length="308" mass="31986">MNSAASPREDLARPSRIDVLWIGTALAFVSASGPIITATAAPALAIAFWRCFLGSGATGVWVLARARAEFGALSRSQWRLIILSGLLLGAHFATWVPSLRFTTVASSTALVATQPVWAALIARARGVRIERAVWLGMAISLTGVVVLTGVDLSLGPRALVGDALALLGAVFAAAYFTTAEQARKTVSTSTLTFGLYGSAALLLLALCLVLRQPISGFSLQAWGLILLLTVTAQLLGHSLINKVLATTSATVVSLAILFELPGSTLIAAVALGQVPSWGVLPAALLIMTGLVIVIRSSRSAELVEIPPA</sequence>
<keyword evidence="1" id="KW-0812">Transmembrane</keyword>
<feature type="domain" description="EamA" evidence="2">
    <location>
        <begin position="160"/>
        <end position="294"/>
    </location>
</feature>
<dbReference type="PANTHER" id="PTHR22911">
    <property type="entry name" value="ACYL-MALONYL CONDENSING ENZYME-RELATED"/>
    <property type="match status" value="1"/>
</dbReference>
<dbReference type="Pfam" id="PF00892">
    <property type="entry name" value="EamA"/>
    <property type="match status" value="2"/>
</dbReference>
<protein>
    <submittedName>
        <fullName evidence="3">Unannotated protein</fullName>
    </submittedName>
</protein>
<dbReference type="AlphaFoldDB" id="A0A6J7D4G1"/>
<dbReference type="EMBL" id="CAFBLS010000037">
    <property type="protein sequence ID" value="CAB4865872.1"/>
    <property type="molecule type" value="Genomic_DNA"/>
</dbReference>
<feature type="transmembrane region" description="Helical" evidence="1">
    <location>
        <begin position="158"/>
        <end position="178"/>
    </location>
</feature>
<dbReference type="PANTHER" id="PTHR22911:SF76">
    <property type="entry name" value="EAMA DOMAIN-CONTAINING PROTEIN"/>
    <property type="match status" value="1"/>
</dbReference>
<evidence type="ECO:0000256" key="1">
    <source>
        <dbReference type="SAM" id="Phobius"/>
    </source>
</evidence>
<dbReference type="InterPro" id="IPR000620">
    <property type="entry name" value="EamA_dom"/>
</dbReference>
<gene>
    <name evidence="3" type="ORF">UFOPK3402_00449</name>
</gene>
<feature type="transmembrane region" description="Helical" evidence="1">
    <location>
        <begin position="217"/>
        <end position="236"/>
    </location>
</feature>
<organism evidence="3">
    <name type="scientific">freshwater metagenome</name>
    <dbReference type="NCBI Taxonomy" id="449393"/>
    <lineage>
        <taxon>unclassified sequences</taxon>
        <taxon>metagenomes</taxon>
        <taxon>ecological metagenomes</taxon>
    </lineage>
</organism>
<feature type="transmembrane region" description="Helical" evidence="1">
    <location>
        <begin position="78"/>
        <end position="95"/>
    </location>
</feature>
<dbReference type="GO" id="GO:0016020">
    <property type="term" value="C:membrane"/>
    <property type="evidence" value="ECO:0007669"/>
    <property type="project" value="InterPro"/>
</dbReference>
<feature type="transmembrane region" description="Helical" evidence="1">
    <location>
        <begin position="190"/>
        <end position="211"/>
    </location>
</feature>
<evidence type="ECO:0000313" key="3">
    <source>
        <dbReference type="EMBL" id="CAB4865872.1"/>
    </source>
</evidence>
<feature type="transmembrane region" description="Helical" evidence="1">
    <location>
        <begin position="243"/>
        <end position="271"/>
    </location>
</feature>
<evidence type="ECO:0000259" key="2">
    <source>
        <dbReference type="Pfam" id="PF00892"/>
    </source>
</evidence>
<name>A0A6J7D4G1_9ZZZZ</name>
<keyword evidence="1" id="KW-1133">Transmembrane helix</keyword>
<feature type="transmembrane region" description="Helical" evidence="1">
    <location>
        <begin position="20"/>
        <end position="41"/>
    </location>
</feature>
<proteinExistence type="predicted"/>
<reference evidence="3" key="1">
    <citation type="submission" date="2020-05" db="EMBL/GenBank/DDBJ databases">
        <authorList>
            <person name="Chiriac C."/>
            <person name="Salcher M."/>
            <person name="Ghai R."/>
            <person name="Kavagutti S V."/>
        </authorList>
    </citation>
    <scope>NUCLEOTIDE SEQUENCE</scope>
</reference>